<comment type="caution">
    <text evidence="1">The sequence shown here is derived from an EMBL/GenBank/DDBJ whole genome shotgun (WGS) entry which is preliminary data.</text>
</comment>
<dbReference type="PANTHER" id="PTHR22955">
    <property type="entry name" value="RETROTRANSPOSON"/>
    <property type="match status" value="1"/>
</dbReference>
<keyword evidence="2" id="KW-1185">Reference proteome</keyword>
<sequence length="65" mass="7439">MAWLGKPPSQLKPFLANRVAEMISLTDLMPWKHVRTHDNPADVISRGMTPEKLATCSLWWHGPSW</sequence>
<evidence type="ECO:0000313" key="1">
    <source>
        <dbReference type="EMBL" id="KAJ8926236.1"/>
    </source>
</evidence>
<accession>A0AAV8WID1</accession>
<name>A0AAV8WID1_9CUCU</name>
<organism evidence="1 2">
    <name type="scientific">Rhamnusium bicolor</name>
    <dbReference type="NCBI Taxonomy" id="1586634"/>
    <lineage>
        <taxon>Eukaryota</taxon>
        <taxon>Metazoa</taxon>
        <taxon>Ecdysozoa</taxon>
        <taxon>Arthropoda</taxon>
        <taxon>Hexapoda</taxon>
        <taxon>Insecta</taxon>
        <taxon>Pterygota</taxon>
        <taxon>Neoptera</taxon>
        <taxon>Endopterygota</taxon>
        <taxon>Coleoptera</taxon>
        <taxon>Polyphaga</taxon>
        <taxon>Cucujiformia</taxon>
        <taxon>Chrysomeloidea</taxon>
        <taxon>Cerambycidae</taxon>
        <taxon>Lepturinae</taxon>
        <taxon>Rhagiini</taxon>
        <taxon>Rhamnusium</taxon>
    </lineage>
</organism>
<protein>
    <submittedName>
        <fullName evidence="1">Uncharacterized protein</fullName>
    </submittedName>
</protein>
<dbReference type="AlphaFoldDB" id="A0AAV8WID1"/>
<reference evidence="1" key="1">
    <citation type="journal article" date="2023" name="Insect Mol. Biol.">
        <title>Genome sequencing provides insights into the evolution of gene families encoding plant cell wall-degrading enzymes in longhorned beetles.</title>
        <authorList>
            <person name="Shin N.R."/>
            <person name="Okamura Y."/>
            <person name="Kirsch R."/>
            <person name="Pauchet Y."/>
        </authorList>
    </citation>
    <scope>NUCLEOTIDE SEQUENCE</scope>
    <source>
        <strain evidence="1">RBIC_L_NR</strain>
    </source>
</reference>
<proteinExistence type="predicted"/>
<dbReference type="Proteomes" id="UP001162156">
    <property type="component" value="Unassembled WGS sequence"/>
</dbReference>
<dbReference type="PANTHER" id="PTHR22955:SF77">
    <property type="entry name" value="ASPARTIC PUTATIVE DOMAIN-CONTAINING PROTEIN-RELATED"/>
    <property type="match status" value="1"/>
</dbReference>
<gene>
    <name evidence="1" type="ORF">NQ314_021400</name>
</gene>
<evidence type="ECO:0000313" key="2">
    <source>
        <dbReference type="Proteomes" id="UP001162156"/>
    </source>
</evidence>
<dbReference type="EMBL" id="JANEYF010005965">
    <property type="protein sequence ID" value="KAJ8926236.1"/>
    <property type="molecule type" value="Genomic_DNA"/>
</dbReference>